<name>A0ABN1JST5_9FLAO</name>
<reference evidence="2 3" key="1">
    <citation type="journal article" date="2019" name="Int. J. Syst. Evol. Microbiol.">
        <title>The Global Catalogue of Microorganisms (GCM) 10K type strain sequencing project: providing services to taxonomists for standard genome sequencing and annotation.</title>
        <authorList>
            <consortium name="The Broad Institute Genomics Platform"/>
            <consortium name="The Broad Institute Genome Sequencing Center for Infectious Disease"/>
            <person name="Wu L."/>
            <person name="Ma J."/>
        </authorList>
    </citation>
    <scope>NUCLEOTIDE SEQUENCE [LARGE SCALE GENOMIC DNA]</scope>
    <source>
        <strain evidence="2 3">JCM 15976</strain>
    </source>
</reference>
<dbReference type="Proteomes" id="UP001500736">
    <property type="component" value="Unassembled WGS sequence"/>
</dbReference>
<evidence type="ECO:0000256" key="1">
    <source>
        <dbReference type="SAM" id="Phobius"/>
    </source>
</evidence>
<keyword evidence="1" id="KW-0472">Membrane</keyword>
<feature type="transmembrane region" description="Helical" evidence="1">
    <location>
        <begin position="66"/>
        <end position="91"/>
    </location>
</feature>
<evidence type="ECO:0000313" key="3">
    <source>
        <dbReference type="Proteomes" id="UP001500736"/>
    </source>
</evidence>
<feature type="transmembrane region" description="Helical" evidence="1">
    <location>
        <begin position="97"/>
        <end position="118"/>
    </location>
</feature>
<evidence type="ECO:0000313" key="2">
    <source>
        <dbReference type="EMBL" id="GAA0745906.1"/>
    </source>
</evidence>
<organism evidence="2 3">
    <name type="scientific">Gaetbulibacter jejuensis</name>
    <dbReference type="NCBI Taxonomy" id="584607"/>
    <lineage>
        <taxon>Bacteria</taxon>
        <taxon>Pseudomonadati</taxon>
        <taxon>Bacteroidota</taxon>
        <taxon>Flavobacteriia</taxon>
        <taxon>Flavobacteriales</taxon>
        <taxon>Flavobacteriaceae</taxon>
        <taxon>Gaetbulibacter</taxon>
    </lineage>
</organism>
<accession>A0ABN1JST5</accession>
<dbReference type="RefSeq" id="WP_343798196.1">
    <property type="nucleotide sequence ID" value="NZ_BAAAGF010000003.1"/>
</dbReference>
<sequence length="223" mass="24827">MKLSENIDNNKDELHSIESIDFSTNTPKNVNIAVTPLKPGGANFKTHSLVKKSSSKYAYQPSVGGAAFSILFLSIGLIITIACILNIIGVFSTVKPVSWFMLLIGIIFATVGALLTYWSYMPRVFDKQLGLYYKAYKVDFNRDKNTSKKLIPLKSIIAIQIIGERITSDDGSYGSFELNLVLNDYSRKNVVDHGNLKSIINDAHILSDFLNIPIWHAKTHNAQ</sequence>
<keyword evidence="1" id="KW-0812">Transmembrane</keyword>
<keyword evidence="3" id="KW-1185">Reference proteome</keyword>
<gene>
    <name evidence="2" type="ORF">GCM10009431_21570</name>
</gene>
<proteinExistence type="predicted"/>
<protein>
    <submittedName>
        <fullName evidence="2">Uncharacterized protein</fullName>
    </submittedName>
</protein>
<keyword evidence="1" id="KW-1133">Transmembrane helix</keyword>
<comment type="caution">
    <text evidence="2">The sequence shown here is derived from an EMBL/GenBank/DDBJ whole genome shotgun (WGS) entry which is preliminary data.</text>
</comment>
<dbReference type="EMBL" id="BAAAGF010000003">
    <property type="protein sequence ID" value="GAA0745906.1"/>
    <property type="molecule type" value="Genomic_DNA"/>
</dbReference>